<name>A0A9P7ZZJ3_MORAP</name>
<reference evidence="1" key="1">
    <citation type="submission" date="2021-07" db="EMBL/GenBank/DDBJ databases">
        <title>Draft genome of Mortierella alpina, strain LL118, isolated from an aspen leaf litter sample.</title>
        <authorList>
            <person name="Yang S."/>
            <person name="Vinatzer B.A."/>
        </authorList>
    </citation>
    <scope>NUCLEOTIDE SEQUENCE</scope>
    <source>
        <strain evidence="1">LL118</strain>
    </source>
</reference>
<evidence type="ECO:0000313" key="2">
    <source>
        <dbReference type="Proteomes" id="UP000717515"/>
    </source>
</evidence>
<dbReference type="AlphaFoldDB" id="A0A9P7ZZJ3"/>
<evidence type="ECO:0008006" key="3">
    <source>
        <dbReference type="Google" id="ProtNLM"/>
    </source>
</evidence>
<dbReference type="EMBL" id="JAIFTL010000419">
    <property type="protein sequence ID" value="KAG9319572.1"/>
    <property type="molecule type" value="Genomic_DNA"/>
</dbReference>
<comment type="caution">
    <text evidence="1">The sequence shown here is derived from an EMBL/GenBank/DDBJ whole genome shotgun (WGS) entry which is preliminary data.</text>
</comment>
<dbReference type="InterPro" id="IPR036188">
    <property type="entry name" value="FAD/NAD-bd_sf"/>
</dbReference>
<dbReference type="Proteomes" id="UP000717515">
    <property type="component" value="Unassembled WGS sequence"/>
</dbReference>
<proteinExistence type="predicted"/>
<sequence length="101" mass="11016">MWLPKVLIVGAGVGGITLAILLEKAGVPYDVRCTLLEPNVAPLFRQIGIYDEFVAHSKPCESINVFTEHREPSFSIAFGPVTEMGDLMDTSSHALSFTTSY</sequence>
<gene>
    <name evidence="1" type="ORF">KVV02_001757</name>
</gene>
<dbReference type="Gene3D" id="3.50.50.60">
    <property type="entry name" value="FAD/NAD(P)-binding domain"/>
    <property type="match status" value="1"/>
</dbReference>
<evidence type="ECO:0000313" key="1">
    <source>
        <dbReference type="EMBL" id="KAG9319572.1"/>
    </source>
</evidence>
<dbReference type="SUPFAM" id="SSF51905">
    <property type="entry name" value="FAD/NAD(P)-binding domain"/>
    <property type="match status" value="1"/>
</dbReference>
<organism evidence="1 2">
    <name type="scientific">Mortierella alpina</name>
    <name type="common">Oleaginous fungus</name>
    <name type="synonym">Mortierella renispora</name>
    <dbReference type="NCBI Taxonomy" id="64518"/>
    <lineage>
        <taxon>Eukaryota</taxon>
        <taxon>Fungi</taxon>
        <taxon>Fungi incertae sedis</taxon>
        <taxon>Mucoromycota</taxon>
        <taxon>Mortierellomycotina</taxon>
        <taxon>Mortierellomycetes</taxon>
        <taxon>Mortierellales</taxon>
        <taxon>Mortierellaceae</taxon>
        <taxon>Mortierella</taxon>
    </lineage>
</organism>
<accession>A0A9P7ZZJ3</accession>
<protein>
    <recommendedName>
        <fullName evidence="3">FAD/NAD(P)-binding domain-containing protein</fullName>
    </recommendedName>
</protein>